<evidence type="ECO:0000313" key="9">
    <source>
        <dbReference type="Proteomes" id="UP000317238"/>
    </source>
</evidence>
<dbReference type="SUPFAM" id="SSF141072">
    <property type="entry name" value="CalX-like"/>
    <property type="match status" value="13"/>
</dbReference>
<dbReference type="Gene3D" id="2.60.40.2030">
    <property type="match status" value="15"/>
</dbReference>
<dbReference type="SMART" id="SM00237">
    <property type="entry name" value="Calx_beta"/>
    <property type="match status" value="1"/>
</dbReference>
<dbReference type="RefSeq" id="WP_146440855.1">
    <property type="nucleotide sequence ID" value="NZ_SJPL01000002.1"/>
</dbReference>
<feature type="domain" description="VWFA" evidence="7">
    <location>
        <begin position="3247"/>
        <end position="3460"/>
    </location>
</feature>
<keyword evidence="4" id="KW-0406">Ion transport</keyword>
<dbReference type="GO" id="GO:0016020">
    <property type="term" value="C:membrane"/>
    <property type="evidence" value="ECO:0007669"/>
    <property type="project" value="InterPro"/>
</dbReference>
<gene>
    <name evidence="8" type="ORF">Pan14r_50880</name>
</gene>
<accession>A0A5C5XSN3</accession>
<dbReference type="PANTHER" id="PTHR11878">
    <property type="entry name" value="SODIUM/CALCIUM EXCHANGER"/>
    <property type="match status" value="1"/>
</dbReference>
<keyword evidence="6" id="KW-0812">Transmembrane</keyword>
<dbReference type="InterPro" id="IPR038081">
    <property type="entry name" value="CalX-like_sf"/>
</dbReference>
<evidence type="ECO:0000256" key="3">
    <source>
        <dbReference type="ARBA" id="ARBA00022837"/>
    </source>
</evidence>
<evidence type="ECO:0000256" key="2">
    <source>
        <dbReference type="ARBA" id="ARBA00022737"/>
    </source>
</evidence>
<dbReference type="InterPro" id="IPR044016">
    <property type="entry name" value="Big_13"/>
</dbReference>
<sequence>MIHRSMFRNASRRQSAATPNQDRIHSQASRWEAKREALRQRWAEKRAARIERYRDAFRGSWIYRVGLGLLAIWNAVASQVPFEITRRKAPLAPYMMMGFPFMIRRKDGAAKKKKSKSAAKPRFANSQAGQLHAEALESRQLLAANVLGIDLNPGSDSGIAGDQKTEVSAPSFDVSFNNFNPSNSIVLLDSTGAITGTAGSIIGSSGVLPVGPGTTTIMMSVPFPADGSFDVEADSALVSGTNATVAIEFDDSDPSLVSATFDTATINEDTATTGAMQVTLDLTFSEAMDTTAPAPTITLIGTDANSALAPNSGSWSVDGLTYSAVYDVTDGDDFDSDVTVDVSGVSDEAGNAVDLVTATGVSTGTVIDTVAPLAPTVDSFSDDNGASGSDGLTSDNTITIEGTAEPLADVEVFVNDGGGAVSLGTVAANGAGDYAITSGVLADGTYEVTAVATDAAGNDSPVATAPGFFTIETVLPSIVGLTLSDTFIDDDEVMGPPGTVDLVITFDEAMDVGVPVTVSSNVDGTTFPASLPAGVWSAGNTVYTVTIPLDDADEEVADVTFDISGAQDVAGNTMAPVVGQSTDTPSAVDTLTEEVDFTINDSSPQEDILPSTTLVNAEVTFTVDNDADSPTVITYQVGMAGDTATYGDDYQVEGEPAANGTDGGVPTFTSTVTIPQGDTEIKLDINMLGDLIWEGDETFTVKIVSVSSGAMDVSAPQTVTIEDNEVGAEVTLMAIDNEAAETFQFEIADDAISGNPIFNSDIVANTGDGSQDPFGPAPNEVYATDSQVAGGLPDGGMIPGNAFGPAAMLTYNNADNGPNARVTPAGTTPDVFNIPVVPGDYSEIHLYGAAVDGTAQVSVRFFYNDAGPASAQQTNVFTQWNMPIADTADLYTMIDGVPTRDAGNTATGGGSVAVFGSTFVNPDPSRELAYVEVSVNTSDADNAGDGGDFAFLGASGVQAAGTMGMFAVKLDFAINDPLTVVLDTTVGDAINGTDYVLSIESDPVGNPGVFDMDLPAGPSVTVEVPAGETERLIKLTAVEDMIIEGGIVDNFGTEDATLEIDSRSVTAGPLPDIGTPDQATVTILDDDQGLVSIEKISDADENGPPASLDPVSGEFKVTLNKTDTTSTGMTTSSTDTIVAVDIAGEAVVGTDYQTSITSTEASSLGSAQRVDGFWSLQEDDDISFATSRAHNTVRAETTVAAKHYYEIVLYQPGRITADIDLTSAASGNLNTHLRILRPNGSVVGANNNTSAGTGAGGSSSSRDAYVMTSSQPAGRYIIEVSRTTLGSSNSGANNASNTTNLIVGDAYTLNISIENHLEGVLIPAGQEMTTFNIDPIDDSIVEGGTSVSYGSEDVEFTLSGMTTQADPNIDVDGGNDTATLDIEDDDTATLTISTDNGFENPLPTPPNTPEDGAFTFTLSEESSTDTTVKFQITNFQTADNSIDATYGLDYTLSVSSNGSYTFNSTTGMGTITIPQGETAVDLNVVVVNDDIIEDDEDINLVLVPGHADSEFDPDITVSTGPETVTIFDEDISDVAINGTAFAVEGGQNGVFTVSLDSPKLSDTDTIVEFQVIPAMTSPAADIPPAAEFDIPVAGDVVSYNPTTGLGTVRISAFQPSGQIVVVADDDSLLEPTEHIKVELTGNVTGDSNIVDLSPGQEAAEIQLFDNDQAFVKVENNGDGDENAAGAPTDGQFKFTLVNAAGVPVTAAFDIEVSYSLVNPATTATAGPMADGFNIDYQTLDGSVTIDAGDTMAFEDVVVFEDIVNESTEYVVIGLTGTDSSQVTPVTMTSMNTATVAITDDDIVEVTIVATDNMAREGNDDGQYKLQLSTYSDAPIVVDLAQITGNGPYGDASTSDYTLSSSTVTFAPFELMSGPVDLNVTNDAELEEFIEQVELGVDSIVSSNPGVSSGGSATVIIKPDPTVSVRASDMMGTEEADDAQFIVELPLVQNSGGPIAGNYNKADGDLTVEYLVRGTAVGGDDYTALSGSVVVPAADGFAYIDVSIINDLIIEETESVTVTLTSVTAVDPNDGDIAVRRDLYAVESSSSDLSTINVDVGDAVADGTVGLVAPITLNDGSTVDAGLGIDVDPTDQQVYAVVAVNGESDPVLVTLDVATGWAERVGSLNRDIVSITFDSTGKLYGIQDNGKVYTINKSTAATSAATGTTSSLGSYGVAVNGSDIVHRVGGDLPPGSGLFDAFAGGAITVLGPDSLDEATGMEGIEEGNFAGNGFLVADEATGLARVEFNTGTAANDVNVNQFAAYSGLGSDLIEDIAFVNSTAAVLIKDDDAGILKVAAKDKGHDRLNDADTVDTGFTITLSTAETNQVTTSSTDTTFKFTVDDTATPFLGDQLENSSSASGQDIDTFNTLTGGADHWKFNGSGVPHTKVLGTGDATDDLYTFTVLNDGDSIELSVSGGGSTMTLLDSSSTVLSSGPFITGSLDAGVYTVSVSANNGQNYTLDVAVENHLIADYELTADNAVGLTSLGGGMWEATIPADESSIMINVDVFNDTQVEGDETVTLGLNDVTGGDADIYLGGSAWTLPFDGQELVLISTATGETIQSVPIDPGVGQLILSGNALAQDPLTGDFYASLSEDAIGGDALYIIDSNTGQATLVGVLGDLIDAIDFDAGFGSLYGVGDDLASGNNALFFINPLDASNFVATTISPSTLSTGLAYNDDDGLLYHLWGSDNPTGFTFLETIDPFSLAQVNIPLVGSSSPILPIGAAPEGFAYEGNGVFKFIDTFDNLYSLTLVNTGSGVQGVVEFIAVTERFESSEGMVIVAPMMTEATAVICDHDEAEVYVSSDNTLAEASVDPAHEGNPTTKHKDIVVSLRDANGVPVTSQTPTLVDYTYKASSTATNGSDFATLDGDVLIPAGQSSQTLENTLDDMLDFDPAVNSLPSVFVFNDAFLEGDETAEIGLDDVAAGDDDISIVASNADMEDMGVVLIKDNETASVSFTASDDLAKERDGSDDEPLNPGAFTFNLDKTSSTDTTVAFMVDASMSDAEATDYSFSANPANNLTDLGGGIWAITIPANQFSATVMLDVVEDELIELDEDVTIKVTNVLSASNATIGFDPSERETVTIYDDDIGKVIIENVGNAVESTQPGTSPGIDGRFKISIVDPITGDFVESETPTTVRVLLDESIPDAATFSVTTGTNDGDYTIDNFVTPTSGPRYIDLTFDPGDTMLFLDVELIEETPPLDMGDEFVKLTLDPTYGVATDTRPDDGVVGDNQILLDAMPGGGVIVGNDPDFVFAVDVSGSTSGGILAAEKAALIALNNQLITDGFGANARVSVVPFTSSASAIDMEPGTPGFQYFTSPTTDSDMNGTNDVEQVINALSAGGGTSFESALQEVVDIFQNHLPGTTSANGNVVFVSDGFGGSGFTDEVATLQGLADNIRAFGVGSGSSLSSLQLIDSGAIQVTNPNDLVNAITVGSGGGMTGGGGELVYTFDPASGCPDIIVDGMGMNMATVTIIDEEFKININANDQNASEPGTLPLVPGDNGQFTISISNPWQFGDTIVNYTVTGTATTASDASGALNPADYADLDGYDPSNPDFVSVSIDGQAVIPAGASSVLLDVAVIDDLLIELDPETVVVTLTGLDDESTTGSGNVENVSSVGVRMLGNVLSDTVNIFDNDGAVANASVSDADANEPNSPADNGQFMVTLENGGSPITSISNTTVEFMIGGDAADGALGAGDYDPAGADFTLALDPTTSGAGYALTYNPATNKGLVTIPAGESTVKINVVTLNDYVLEDDETVTLTPINITSGEPGISASNVTSSAVTIEDTDVGMVEFVALDPTGNEPGGLNPDAAFRVYLVDANNPSQRLASDTATDVTYDVLGTSTATAAADYVTLSEMVTIPAFVPTSGQPVPDFTLGSGDGEAIIGVHVLDDPELEPTETVNAVLGTAVGDPDISPSTTVTSGTVSIIDNDSALVSIKSDTAGADDDAAETDPQGQNDGKFEVFLSAPSATPTVVTYTVNTGIFDAFYFDDYLLTGGPATAPIQPGSFTGSITIGAGDISGIIDLSVLDDNVLESDEDVTVEVTSTSNPNITPDVTMDTATITIKDNDLPTFTVMDAMADEDDGTITFTIKLDQPIDQDVDVFLTFPGSGSDTATGASAPLDNTVSDQDYVNTNTGLVNFPANGSGSDLVRTISVPINDDNWVERDETFTAQLVVDGGSLANPTAGLPIFIDNGVGTIKDNDTATFTIFAKGSNPSDDADPTVTEGTDSPNPYNNGSPTTPVEFEVELSNPIDTDVDVEVSFGGGTATGANFSSNGSGTSISSGSASFGTDYDNGSKTITFTSGQFGAGDRKEIDVAVIQDLIVEGGTTTVLPAFGSETFVASLTPDAGDLGSRSSDATDDSTATITDDDEAVISVDASDEEASEDGDTPDFEDASFTITQSNPSQSGSVVKFTLTGDAVLNDDYQISAPLANNLTPLGGGMYSVEIPGSSNSSNTSVLITVEALNNTVLNENSVVVNLLEDDEFVTMTLDTTLISADPQVTVGTDVEDTVRINDGDAATVKVSSDTADGGNPVATESGTNAKFVFFLNDDNGPAASDSDTLIEFSVPTSGPGIASPTMDYNFTGADLVSFNPALGTGVVRIDANTSTGELTLVAVNDTAVESTETLTLTITDVISNADIDVDPAMPSADAEIQDDGDGIFVTLKATDPDASEPDDAGEFTVQLVDGNMMPITNTTGAAIEILLDTILVDPDPNDATPIATPSLDYDALPTSVTINPGEGSSVITVDVNNDDNNPTPEPDELVIYRINPATTDATIVAGMDQDVVTIADDDAPLSVTSIEVNNPIWSQGFRDEANDPTGATTGTTGYVLPDDGGQNAPLPWVNITEMTVEFSDNIDPLSVPGQVSFNSVLTVPTFTTSVSGNRLKIQFTEPLDRDAFQLVLGDGIKSTGDVLLDGEYATGSGLDNSGNGTPGGDLVFSFRVNPGDVNQSGTVAVDDVLAETARLFRDTSDSDYFAFADINGSGTIAIDDLLETTPRLFDAVPAAFPGSLSSGSSVSPLLASSSSASSVDQAMADMDEDDTASDDLMEGLF</sequence>
<dbReference type="GO" id="GO:0030001">
    <property type="term" value="P:metal ion transport"/>
    <property type="evidence" value="ECO:0007669"/>
    <property type="project" value="TreeGrafter"/>
</dbReference>
<dbReference type="InterPro" id="IPR051171">
    <property type="entry name" value="CaCA"/>
</dbReference>
<reference evidence="8 9" key="1">
    <citation type="submission" date="2019-02" db="EMBL/GenBank/DDBJ databases">
        <title>Deep-cultivation of Planctomycetes and their phenomic and genomic characterization uncovers novel biology.</title>
        <authorList>
            <person name="Wiegand S."/>
            <person name="Jogler M."/>
            <person name="Boedeker C."/>
            <person name="Pinto D."/>
            <person name="Vollmers J."/>
            <person name="Rivas-Marin E."/>
            <person name="Kohn T."/>
            <person name="Peeters S.H."/>
            <person name="Heuer A."/>
            <person name="Rast P."/>
            <person name="Oberbeckmann S."/>
            <person name="Bunk B."/>
            <person name="Jeske O."/>
            <person name="Meyerdierks A."/>
            <person name="Storesund J.E."/>
            <person name="Kallscheuer N."/>
            <person name="Luecker S."/>
            <person name="Lage O.M."/>
            <person name="Pohl T."/>
            <person name="Merkel B.J."/>
            <person name="Hornburger P."/>
            <person name="Mueller R.-W."/>
            <person name="Bruemmer F."/>
            <person name="Labrenz M."/>
            <person name="Spormann A.M."/>
            <person name="Op Den Camp H."/>
            <person name="Overmann J."/>
            <person name="Amann R."/>
            <person name="Jetten M.S.M."/>
            <person name="Mascher T."/>
            <person name="Medema M.H."/>
            <person name="Devos D.P."/>
            <person name="Kaster A.-K."/>
            <person name="Ovreas L."/>
            <person name="Rohde M."/>
            <person name="Galperin M.Y."/>
            <person name="Jogler C."/>
        </authorList>
    </citation>
    <scope>NUCLEOTIDE SEQUENCE [LARGE SCALE GENOMIC DNA]</scope>
    <source>
        <strain evidence="8 9">Pan14r</strain>
    </source>
</reference>
<feature type="region of interest" description="Disordered" evidence="5">
    <location>
        <begin position="765"/>
        <end position="788"/>
    </location>
</feature>
<dbReference type="SMART" id="SM00327">
    <property type="entry name" value="VWA"/>
    <property type="match status" value="1"/>
</dbReference>
<dbReference type="GO" id="GO:0007154">
    <property type="term" value="P:cell communication"/>
    <property type="evidence" value="ECO:0007669"/>
    <property type="project" value="InterPro"/>
</dbReference>
<organism evidence="8 9">
    <name type="scientific">Crateriforma conspicua</name>
    <dbReference type="NCBI Taxonomy" id="2527996"/>
    <lineage>
        <taxon>Bacteria</taxon>
        <taxon>Pseudomonadati</taxon>
        <taxon>Planctomycetota</taxon>
        <taxon>Planctomycetia</taxon>
        <taxon>Planctomycetales</taxon>
        <taxon>Planctomycetaceae</taxon>
        <taxon>Crateriforma</taxon>
    </lineage>
</organism>
<evidence type="ECO:0000256" key="6">
    <source>
        <dbReference type="SAM" id="Phobius"/>
    </source>
</evidence>
<feature type="region of interest" description="Disordered" evidence="5">
    <location>
        <begin position="1"/>
        <end position="29"/>
    </location>
</feature>
<evidence type="ECO:0000256" key="4">
    <source>
        <dbReference type="ARBA" id="ARBA00023065"/>
    </source>
</evidence>
<feature type="compositionally biased region" description="Polar residues" evidence="5">
    <location>
        <begin position="12"/>
        <end position="29"/>
    </location>
</feature>
<evidence type="ECO:0000259" key="7">
    <source>
        <dbReference type="PROSITE" id="PS50234"/>
    </source>
</evidence>
<protein>
    <submittedName>
        <fullName evidence="8">Calx-beta domain protein</fullName>
    </submittedName>
</protein>
<dbReference type="Pfam" id="PF19077">
    <property type="entry name" value="Big_13"/>
    <property type="match status" value="1"/>
</dbReference>
<keyword evidence="4" id="KW-0813">Transport</keyword>
<dbReference type="CDD" id="cd00198">
    <property type="entry name" value="vWFA"/>
    <property type="match status" value="1"/>
</dbReference>
<keyword evidence="9" id="KW-1185">Reference proteome</keyword>
<dbReference type="Pfam" id="PF03160">
    <property type="entry name" value="Calx-beta"/>
    <property type="match status" value="8"/>
</dbReference>
<evidence type="ECO:0000313" key="8">
    <source>
        <dbReference type="EMBL" id="TWT65541.1"/>
    </source>
</evidence>
<dbReference type="InterPro" id="IPR036465">
    <property type="entry name" value="vWFA_dom_sf"/>
</dbReference>
<dbReference type="PANTHER" id="PTHR11878:SF65">
    <property type="entry name" value="NA_CA-EXCHANGE PROTEIN, ISOFORM G"/>
    <property type="match status" value="1"/>
</dbReference>
<keyword evidence="1" id="KW-0732">Signal</keyword>
<dbReference type="InterPro" id="IPR002035">
    <property type="entry name" value="VWF_A"/>
</dbReference>
<dbReference type="InterPro" id="IPR013783">
    <property type="entry name" value="Ig-like_fold"/>
</dbReference>
<dbReference type="SUPFAM" id="SSF53300">
    <property type="entry name" value="vWA-like"/>
    <property type="match status" value="1"/>
</dbReference>
<dbReference type="Proteomes" id="UP000317238">
    <property type="component" value="Unassembled WGS sequence"/>
</dbReference>
<evidence type="ECO:0000256" key="5">
    <source>
        <dbReference type="SAM" id="MobiDB-lite"/>
    </source>
</evidence>
<dbReference type="InterPro" id="IPR018247">
    <property type="entry name" value="EF_Hand_1_Ca_BS"/>
</dbReference>
<feature type="compositionally biased region" description="Low complexity" evidence="5">
    <location>
        <begin position="4349"/>
        <end position="4362"/>
    </location>
</feature>
<evidence type="ECO:0000256" key="1">
    <source>
        <dbReference type="ARBA" id="ARBA00022729"/>
    </source>
</evidence>
<dbReference type="PROSITE" id="PS00018">
    <property type="entry name" value="EF_HAND_1"/>
    <property type="match status" value="1"/>
</dbReference>
<feature type="compositionally biased region" description="Polar residues" evidence="5">
    <location>
        <begin position="4220"/>
        <end position="4236"/>
    </location>
</feature>
<dbReference type="PROSITE" id="PS50234">
    <property type="entry name" value="VWFA"/>
    <property type="match status" value="1"/>
</dbReference>
<comment type="caution">
    <text evidence="8">The sequence shown here is derived from an EMBL/GenBank/DDBJ whole genome shotgun (WGS) entry which is preliminary data.</text>
</comment>
<feature type="transmembrane region" description="Helical" evidence="6">
    <location>
        <begin position="61"/>
        <end position="82"/>
    </location>
</feature>
<feature type="region of interest" description="Disordered" evidence="5">
    <location>
        <begin position="1244"/>
        <end position="1265"/>
    </location>
</feature>
<dbReference type="InterPro" id="IPR003644">
    <property type="entry name" value="Calx_beta"/>
</dbReference>
<feature type="region of interest" description="Disordered" evidence="5">
    <location>
        <begin position="4205"/>
        <end position="4238"/>
    </location>
</feature>
<dbReference type="Gene3D" id="2.60.40.10">
    <property type="entry name" value="Immunoglobulins"/>
    <property type="match status" value="1"/>
</dbReference>
<keyword evidence="2" id="KW-0677">Repeat</keyword>
<keyword evidence="6" id="KW-1133">Transmembrane helix</keyword>
<dbReference type="Gene3D" id="3.40.50.410">
    <property type="entry name" value="von Willebrand factor, type A domain"/>
    <property type="match status" value="1"/>
</dbReference>
<proteinExistence type="predicted"/>
<keyword evidence="6" id="KW-0472">Membrane</keyword>
<keyword evidence="3" id="KW-0106">Calcium</keyword>
<feature type="region of interest" description="Disordered" evidence="5">
    <location>
        <begin position="4342"/>
        <end position="4367"/>
    </location>
</feature>
<dbReference type="EMBL" id="SJPL01000002">
    <property type="protein sequence ID" value="TWT65541.1"/>
    <property type="molecule type" value="Genomic_DNA"/>
</dbReference>
<name>A0A5C5XSN3_9PLAN</name>
<dbReference type="OrthoDB" id="282736at2"/>